<evidence type="ECO:0000256" key="2">
    <source>
        <dbReference type="ARBA" id="ARBA00022475"/>
    </source>
</evidence>
<evidence type="ECO:0000313" key="8">
    <source>
        <dbReference type="EMBL" id="OPX49317.1"/>
    </source>
</evidence>
<evidence type="ECO:0000256" key="3">
    <source>
        <dbReference type="ARBA" id="ARBA00022692"/>
    </source>
</evidence>
<feature type="transmembrane region" description="Helical" evidence="6">
    <location>
        <begin position="12"/>
        <end position="36"/>
    </location>
</feature>
<evidence type="ECO:0000256" key="5">
    <source>
        <dbReference type="ARBA" id="ARBA00023136"/>
    </source>
</evidence>
<dbReference type="RefSeq" id="WP_080022021.1">
    <property type="nucleotide sequence ID" value="NZ_LTAY01000025.1"/>
</dbReference>
<dbReference type="InterPro" id="IPR015414">
    <property type="entry name" value="TMEM64"/>
</dbReference>
<feature type="transmembrane region" description="Helical" evidence="6">
    <location>
        <begin position="42"/>
        <end position="64"/>
    </location>
</feature>
<feature type="transmembrane region" description="Helical" evidence="6">
    <location>
        <begin position="130"/>
        <end position="153"/>
    </location>
</feature>
<sequence>MNNVLRLLSEYSQYAIIISILISIIIAILGLVPSVFVTGANLIFFGPFLGFIVSLAGETIGNYISFKLYKKGLKESIEKRFSKYKILEKISESEGNKATFLIFQARVIPFIPSGIVTLAAALSKIDDFRYIFATCIGKIPSIGLEMLVSYGILKSGGKYIQLIIGVLAVYLIYKTFKKETSNV</sequence>
<reference evidence="8 9" key="1">
    <citation type="submission" date="2016-02" db="EMBL/GenBank/DDBJ databases">
        <title>Genome sequence of Clostridium thermobutyricum DSM 4928.</title>
        <authorList>
            <person name="Poehlein A."/>
            <person name="Daniel R."/>
        </authorList>
    </citation>
    <scope>NUCLEOTIDE SEQUENCE [LARGE SCALE GENOMIC DNA]</scope>
    <source>
        <strain evidence="8 9">DSM 4928</strain>
    </source>
</reference>
<dbReference type="Pfam" id="PF09335">
    <property type="entry name" value="VTT_dom"/>
    <property type="match status" value="1"/>
</dbReference>
<dbReference type="InterPro" id="IPR032816">
    <property type="entry name" value="VTT_dom"/>
</dbReference>
<keyword evidence="5 6" id="KW-0472">Membrane</keyword>
<evidence type="ECO:0000259" key="7">
    <source>
        <dbReference type="Pfam" id="PF09335"/>
    </source>
</evidence>
<evidence type="ECO:0000256" key="6">
    <source>
        <dbReference type="RuleBase" id="RU366058"/>
    </source>
</evidence>
<dbReference type="PANTHER" id="PTHR12677">
    <property type="entry name" value="GOLGI APPARATUS MEMBRANE PROTEIN TVP38-RELATED"/>
    <property type="match status" value="1"/>
</dbReference>
<keyword evidence="4 6" id="KW-1133">Transmembrane helix</keyword>
<dbReference type="AlphaFoldDB" id="A0A1V4SXI4"/>
<accession>A0A1V4SXI4</accession>
<name>A0A1V4SXI4_9CLOT</name>
<keyword evidence="2 6" id="KW-1003">Cell membrane</keyword>
<dbReference type="Proteomes" id="UP000191448">
    <property type="component" value="Unassembled WGS sequence"/>
</dbReference>
<dbReference type="GO" id="GO:0005886">
    <property type="term" value="C:plasma membrane"/>
    <property type="evidence" value="ECO:0007669"/>
    <property type="project" value="UniProtKB-SubCell"/>
</dbReference>
<comment type="similarity">
    <text evidence="6">Belongs to the TVP38/TMEM64 family.</text>
</comment>
<feature type="domain" description="VTT" evidence="7">
    <location>
        <begin position="32"/>
        <end position="148"/>
    </location>
</feature>
<keyword evidence="3 6" id="KW-0812">Transmembrane</keyword>
<comment type="caution">
    <text evidence="8">The sequence shown here is derived from an EMBL/GenBank/DDBJ whole genome shotgun (WGS) entry which is preliminary data.</text>
</comment>
<proteinExistence type="inferred from homology"/>
<evidence type="ECO:0000256" key="4">
    <source>
        <dbReference type="ARBA" id="ARBA00022989"/>
    </source>
</evidence>
<comment type="subcellular location">
    <subcellularLocation>
        <location evidence="1 6">Cell membrane</location>
        <topology evidence="1 6">Multi-pass membrane protein</topology>
    </subcellularLocation>
</comment>
<protein>
    <recommendedName>
        <fullName evidence="6">TVP38/TMEM64 family membrane protein</fullName>
    </recommendedName>
</protein>
<comment type="caution">
    <text evidence="6">Lacks conserved residue(s) required for the propagation of feature annotation.</text>
</comment>
<dbReference type="OrthoDB" id="5471155at2"/>
<gene>
    <name evidence="8" type="primary">ydjZ_1</name>
    <name evidence="8" type="ORF">CLTHE_06990</name>
</gene>
<organism evidence="8 9">
    <name type="scientific">Clostridium thermobutyricum DSM 4928</name>
    <dbReference type="NCBI Taxonomy" id="1121339"/>
    <lineage>
        <taxon>Bacteria</taxon>
        <taxon>Bacillati</taxon>
        <taxon>Bacillota</taxon>
        <taxon>Clostridia</taxon>
        <taxon>Eubacteriales</taxon>
        <taxon>Clostridiaceae</taxon>
        <taxon>Clostridium</taxon>
    </lineage>
</organism>
<dbReference type="PANTHER" id="PTHR12677:SF55">
    <property type="entry name" value="UNDECAPRENYL PHOSPHATE TRANSPORTER SAOUHSC_00901-RELATED"/>
    <property type="match status" value="1"/>
</dbReference>
<evidence type="ECO:0000256" key="1">
    <source>
        <dbReference type="ARBA" id="ARBA00004651"/>
    </source>
</evidence>
<evidence type="ECO:0000313" key="9">
    <source>
        <dbReference type="Proteomes" id="UP000191448"/>
    </source>
</evidence>
<dbReference type="EMBL" id="LTAY01000025">
    <property type="protein sequence ID" value="OPX49317.1"/>
    <property type="molecule type" value="Genomic_DNA"/>
</dbReference>
<feature type="transmembrane region" description="Helical" evidence="6">
    <location>
        <begin position="159"/>
        <end position="176"/>
    </location>
</feature>